<dbReference type="CDD" id="cd23024">
    <property type="entry name" value="zf-HIT_ZNHIT2-3"/>
    <property type="match status" value="1"/>
</dbReference>
<dbReference type="OrthoDB" id="18412at2759"/>
<evidence type="ECO:0000313" key="4">
    <source>
        <dbReference type="EMBL" id="KAG5495187.1"/>
    </source>
</evidence>
<dbReference type="InterPro" id="IPR007529">
    <property type="entry name" value="Znf_HIT"/>
</dbReference>
<keyword evidence="1" id="KW-0479">Metal-binding</keyword>
<organism evidence="4 5">
    <name type="scientific">Porcisia hertigi</name>
    <dbReference type="NCBI Taxonomy" id="2761500"/>
    <lineage>
        <taxon>Eukaryota</taxon>
        <taxon>Discoba</taxon>
        <taxon>Euglenozoa</taxon>
        <taxon>Kinetoplastea</taxon>
        <taxon>Metakinetoplastina</taxon>
        <taxon>Trypanosomatida</taxon>
        <taxon>Trypanosomatidae</taxon>
        <taxon>Leishmaniinae</taxon>
        <taxon>Porcisia</taxon>
    </lineage>
</organism>
<keyword evidence="5" id="KW-1185">Reference proteome</keyword>
<dbReference type="GO" id="GO:0008270">
    <property type="term" value="F:zinc ion binding"/>
    <property type="evidence" value="ECO:0007669"/>
    <property type="project" value="UniProtKB-UniRule"/>
</dbReference>
<evidence type="ECO:0000256" key="2">
    <source>
        <dbReference type="SAM" id="MobiDB-lite"/>
    </source>
</evidence>
<dbReference type="SUPFAM" id="SSF144232">
    <property type="entry name" value="HIT/MYND zinc finger-like"/>
    <property type="match status" value="1"/>
</dbReference>
<dbReference type="PROSITE" id="PS51083">
    <property type="entry name" value="ZF_HIT"/>
    <property type="match status" value="1"/>
</dbReference>
<feature type="domain" description="HIT-type" evidence="3">
    <location>
        <begin position="3"/>
        <end position="36"/>
    </location>
</feature>
<evidence type="ECO:0000313" key="5">
    <source>
        <dbReference type="Proteomes" id="UP000674318"/>
    </source>
</evidence>
<feature type="compositionally biased region" description="Polar residues" evidence="2">
    <location>
        <begin position="91"/>
        <end position="101"/>
    </location>
</feature>
<name>A0A836L2V2_9TRYP</name>
<dbReference type="Gene3D" id="3.30.60.190">
    <property type="match status" value="1"/>
</dbReference>
<dbReference type="Proteomes" id="UP000674318">
    <property type="component" value="Unassembled WGS sequence"/>
</dbReference>
<protein>
    <recommendedName>
        <fullName evidence="3">HIT-type domain-containing protein</fullName>
    </recommendedName>
</protein>
<sequence length="214" mass="22999">MKCVVCDAEKANYRCRACRCAYCSSQCYKKHRMTIAQAEAAYGNGVASSFSHLCDAVVAAHRPEEEREAKRQRAEAEGDIFSDLSRVKATSASTRGSSQDDASLASAVERSGKTATEISEANPSTVAGSGPSAPAEYAGDADAVYILQEKHLGALANHPRIRSALRSPSLQKLIKTIDSSRSRLDALDAAQYNNADFKAFCDEVMIVIAEVEGR</sequence>
<keyword evidence="1" id="KW-0863">Zinc-finger</keyword>
<dbReference type="GeneID" id="94288359"/>
<feature type="region of interest" description="Disordered" evidence="2">
    <location>
        <begin position="91"/>
        <end position="134"/>
    </location>
</feature>
<keyword evidence="1" id="KW-0862">Zinc</keyword>
<proteinExistence type="predicted"/>
<evidence type="ECO:0000256" key="1">
    <source>
        <dbReference type="PROSITE-ProRule" id="PRU00453"/>
    </source>
</evidence>
<dbReference type="KEGG" id="phet:94288359"/>
<feature type="compositionally biased region" description="Polar residues" evidence="2">
    <location>
        <begin position="113"/>
        <end position="127"/>
    </location>
</feature>
<accession>A0A836L2V2</accession>
<comment type="caution">
    <text evidence="4">The sequence shown here is derived from an EMBL/GenBank/DDBJ whole genome shotgun (WGS) entry which is preliminary data.</text>
</comment>
<gene>
    <name evidence="4" type="ORF">JKF63_02242</name>
</gene>
<reference evidence="4 5" key="1">
    <citation type="submission" date="2021-02" db="EMBL/GenBank/DDBJ databases">
        <title>Porcisia hertigi Genome sequencing and assembly.</title>
        <authorList>
            <person name="Almutairi H."/>
            <person name="Gatherer D."/>
        </authorList>
    </citation>
    <scope>NUCLEOTIDE SEQUENCE [LARGE SCALE GENOMIC DNA]</scope>
    <source>
        <strain evidence="4 5">C119</strain>
    </source>
</reference>
<dbReference type="AlphaFoldDB" id="A0A836L2V2"/>
<evidence type="ECO:0000259" key="3">
    <source>
        <dbReference type="PROSITE" id="PS51083"/>
    </source>
</evidence>
<dbReference type="RefSeq" id="XP_067754439.1">
    <property type="nucleotide sequence ID" value="XM_067898282.1"/>
</dbReference>
<dbReference type="EMBL" id="JAFJZO010000033">
    <property type="protein sequence ID" value="KAG5495187.1"/>
    <property type="molecule type" value="Genomic_DNA"/>
</dbReference>